<evidence type="ECO:0000313" key="3">
    <source>
        <dbReference type="EMBL" id="WIM85739.1"/>
    </source>
</evidence>
<comment type="similarity">
    <text evidence="1 2">Belongs to the dTDP-4-dehydrorhamnose 3,5-epimerase family.</text>
</comment>
<dbReference type="Pfam" id="PF00908">
    <property type="entry name" value="dTDP_sugar_isom"/>
    <property type="match status" value="1"/>
</dbReference>
<dbReference type="GO" id="GO:0008830">
    <property type="term" value="F:dTDP-4-dehydrorhamnose 3,5-epimerase activity"/>
    <property type="evidence" value="ECO:0007669"/>
    <property type="project" value="UniProtKB-EC"/>
</dbReference>
<comment type="subunit">
    <text evidence="2">Homodimer.</text>
</comment>
<dbReference type="EMBL" id="CP126981">
    <property type="protein sequence ID" value="WIM85739.1"/>
    <property type="molecule type" value="Genomic_DNA"/>
</dbReference>
<dbReference type="InterPro" id="IPR000888">
    <property type="entry name" value="RmlC-like"/>
</dbReference>
<evidence type="ECO:0000256" key="2">
    <source>
        <dbReference type="RuleBase" id="RU364069"/>
    </source>
</evidence>
<dbReference type="InterPro" id="IPR011051">
    <property type="entry name" value="RmlC_Cupin_sf"/>
</dbReference>
<dbReference type="EC" id="5.1.3.13" evidence="2"/>
<dbReference type="CDD" id="cd00438">
    <property type="entry name" value="cupin_RmlC"/>
    <property type="match status" value="1"/>
</dbReference>
<evidence type="ECO:0000313" key="4">
    <source>
        <dbReference type="Proteomes" id="UP001236585"/>
    </source>
</evidence>
<dbReference type="PANTHER" id="PTHR21047:SF2">
    <property type="entry name" value="THYMIDINE DIPHOSPHO-4-KETO-RHAMNOSE 3,5-EPIMERASE"/>
    <property type="match status" value="1"/>
</dbReference>
<evidence type="ECO:0000256" key="1">
    <source>
        <dbReference type="ARBA" id="ARBA00010154"/>
    </source>
</evidence>
<comment type="catalytic activity">
    <reaction evidence="2">
        <text>dTDP-4-dehydro-6-deoxy-alpha-D-glucose = dTDP-4-dehydro-beta-L-rhamnose</text>
        <dbReference type="Rhea" id="RHEA:16969"/>
        <dbReference type="ChEBI" id="CHEBI:57649"/>
        <dbReference type="ChEBI" id="CHEBI:62830"/>
        <dbReference type="EC" id="5.1.3.13"/>
    </reaction>
</comment>
<dbReference type="Proteomes" id="UP001236585">
    <property type="component" value="Chromosome"/>
</dbReference>
<dbReference type="NCBIfam" id="TIGR01221">
    <property type="entry name" value="rmlC"/>
    <property type="match status" value="1"/>
</dbReference>
<organism evidence="3 4">
    <name type="scientific">Candidatus Mycobacterium wuenschmannii</name>
    <dbReference type="NCBI Taxonomy" id="3027808"/>
    <lineage>
        <taxon>Bacteria</taxon>
        <taxon>Bacillati</taxon>
        <taxon>Actinomycetota</taxon>
        <taxon>Actinomycetes</taxon>
        <taxon>Mycobacteriales</taxon>
        <taxon>Mycobacteriaceae</taxon>
        <taxon>Mycobacterium</taxon>
    </lineage>
</organism>
<accession>A0ABY8VSI2</accession>
<reference evidence="3 4" key="1">
    <citation type="journal article" date="2023" name="Microbiol. Resour. Announc.">
        <title>Complete Genome Sequence of Mycobacterium wuenschmanii, a novel Nontuberculous Mycobacterium Isolated from a captive population of Amazon Milk Frogs.</title>
        <authorList>
            <person name="Hicks J."/>
            <person name="Zeineldin M."/>
            <person name="Ward H."/>
            <person name="Wuenschmann A."/>
            <person name="Camp P."/>
            <person name="Farrell D."/>
            <person name="Lehman K."/>
            <person name="Thacker T."/>
            <person name="Cuthbert E."/>
        </authorList>
    </citation>
    <scope>NUCLEOTIDE SEQUENCE [LARGE SCALE GENOMIC DNA]</scope>
    <source>
        <strain evidence="3 4">Wuenschmanii</strain>
    </source>
</reference>
<name>A0ABY8VSI2_9MYCO</name>
<sequence>MKYTPTDVDGVMIVDIEPHRDDRGFFSRSFCADEFQEFGLPPGVVQTSISYNYARGTLRGLHRQVPPYAEAKLVRCTRGAIADVAVDVRPESPTYGKHVMVQLSADNRRALFLPPFVAHGFQTLADNTEVFYQMSGPYQEGAGQGFRWDEPEFAIDWPLPVTVISDKDAHWPLLRPVSRLTGTLRVPQGRAAS</sequence>
<keyword evidence="2 3" id="KW-0413">Isomerase</keyword>
<comment type="pathway">
    <text evidence="2">Carbohydrate biosynthesis; dTDP-L-rhamnose biosynthesis.</text>
</comment>
<dbReference type="PANTHER" id="PTHR21047">
    <property type="entry name" value="DTDP-6-DEOXY-D-GLUCOSE-3,5 EPIMERASE"/>
    <property type="match status" value="1"/>
</dbReference>
<dbReference type="InterPro" id="IPR014710">
    <property type="entry name" value="RmlC-like_jellyroll"/>
</dbReference>
<dbReference type="SUPFAM" id="SSF51182">
    <property type="entry name" value="RmlC-like cupins"/>
    <property type="match status" value="1"/>
</dbReference>
<dbReference type="Gene3D" id="2.60.120.10">
    <property type="entry name" value="Jelly Rolls"/>
    <property type="match status" value="1"/>
</dbReference>
<gene>
    <name evidence="3" type="primary">rfbC</name>
    <name evidence="3" type="ORF">PT015_12280</name>
</gene>
<proteinExistence type="inferred from homology"/>
<keyword evidence="4" id="KW-1185">Reference proteome</keyword>
<protein>
    <recommendedName>
        <fullName evidence="2">dTDP-4-dehydrorhamnose 3,5-epimerase</fullName>
        <ecNumber evidence="2">5.1.3.13</ecNumber>
    </recommendedName>
    <alternativeName>
        <fullName evidence="2">Thymidine diphospho-4-keto-rhamnose 3,5-epimerase</fullName>
    </alternativeName>
</protein>
<comment type="function">
    <text evidence="2">Catalyzes the epimerization of the C3' and C5'positions of dTDP-6-deoxy-D-xylo-4-hexulose, forming dTDP-6-deoxy-L-lyxo-4-hexulose.</text>
</comment>
<dbReference type="RefSeq" id="WP_285184763.1">
    <property type="nucleotide sequence ID" value="NZ_CP126981.1"/>
</dbReference>